<organism evidence="2">
    <name type="scientific">uncultured Sphingomonas sp</name>
    <dbReference type="NCBI Taxonomy" id="158754"/>
    <lineage>
        <taxon>Bacteria</taxon>
        <taxon>Pseudomonadati</taxon>
        <taxon>Pseudomonadota</taxon>
        <taxon>Alphaproteobacteria</taxon>
        <taxon>Sphingomonadales</taxon>
        <taxon>Sphingomonadaceae</taxon>
        <taxon>Sphingomonas</taxon>
        <taxon>environmental samples</taxon>
    </lineage>
</organism>
<feature type="compositionally biased region" description="Basic and acidic residues" evidence="1">
    <location>
        <begin position="314"/>
        <end position="328"/>
    </location>
</feature>
<name>A0A6J4TIK0_9SPHN</name>
<feature type="compositionally biased region" description="Low complexity" evidence="1">
    <location>
        <begin position="218"/>
        <end position="227"/>
    </location>
</feature>
<dbReference type="AlphaFoldDB" id="A0A6J4TIK0"/>
<accession>A0A6J4TIK0</accession>
<feature type="compositionally biased region" description="Low complexity" evidence="1">
    <location>
        <begin position="42"/>
        <end position="52"/>
    </location>
</feature>
<sequence>ARRRFRCPAAAGRRSARRSWAGAQSPAPAADRRGPDGGGCGASVRAAGAWAAGAGGDRGHADRAPDEGRDGGGDGRRGPGAVGGGPAVRAAGLSLRRLLRHGRGRVGGDQRVHRGGVRGGGVRAADRQARQSLGELALRVGRRAGSAGRAGGGRAGRGAAAAGRDGLLLPVRARLPPRDEACGPGAAAAGGAHGDEPARPMHQSGPPARSAAGRRRSQAAAADRAGAAGSGGGKGAGGTRIGVGRGGAARGDTGHPPGARLAVGSRAHAGGGGGRARAAEHGDGRRCGGKCRTAAAAARRRRDTAGAGHRRAERGRAADDGRARSELRRGRRHGARRPAGRARRSGARRLCGGQPWL</sequence>
<feature type="region of interest" description="Disordered" evidence="1">
    <location>
        <begin position="176"/>
        <end position="357"/>
    </location>
</feature>
<dbReference type="GO" id="GO:0004048">
    <property type="term" value="F:anthranilate phosphoribosyltransferase activity"/>
    <property type="evidence" value="ECO:0007669"/>
    <property type="project" value="UniProtKB-EC"/>
</dbReference>
<feature type="compositionally biased region" description="Gly residues" evidence="1">
    <location>
        <begin position="228"/>
        <end position="249"/>
    </location>
</feature>
<dbReference type="EMBL" id="CADCVZ010000061">
    <property type="protein sequence ID" value="CAA9522951.1"/>
    <property type="molecule type" value="Genomic_DNA"/>
</dbReference>
<feature type="non-terminal residue" evidence="2">
    <location>
        <position position="1"/>
    </location>
</feature>
<keyword evidence="2" id="KW-0328">Glycosyltransferase</keyword>
<feature type="compositionally biased region" description="Basic residues" evidence="1">
    <location>
        <begin position="329"/>
        <end position="347"/>
    </location>
</feature>
<gene>
    <name evidence="2" type="ORF">AVDCRST_MAG09-2320</name>
</gene>
<dbReference type="EC" id="2.4.2.18" evidence="2"/>
<evidence type="ECO:0000313" key="2">
    <source>
        <dbReference type="EMBL" id="CAA9522951.1"/>
    </source>
</evidence>
<proteinExistence type="predicted"/>
<keyword evidence="2" id="KW-0808">Transferase</keyword>
<evidence type="ECO:0000256" key="1">
    <source>
        <dbReference type="SAM" id="MobiDB-lite"/>
    </source>
</evidence>
<feature type="compositionally biased region" description="Low complexity" evidence="1">
    <location>
        <begin position="9"/>
        <end position="23"/>
    </location>
</feature>
<feature type="region of interest" description="Disordered" evidence="1">
    <location>
        <begin position="1"/>
        <end position="89"/>
    </location>
</feature>
<feature type="non-terminal residue" evidence="2">
    <location>
        <position position="357"/>
    </location>
</feature>
<protein>
    <submittedName>
        <fullName evidence="2">Anthranilate phosphoribosyltransferase</fullName>
        <ecNumber evidence="2">2.4.2.18</ecNumber>
    </submittedName>
</protein>
<feature type="compositionally biased region" description="Basic and acidic residues" evidence="1">
    <location>
        <begin position="57"/>
        <end position="77"/>
    </location>
</feature>
<feature type="region of interest" description="Disordered" evidence="1">
    <location>
        <begin position="101"/>
        <end position="127"/>
    </location>
</feature>
<feature type="compositionally biased region" description="Basic and acidic residues" evidence="1">
    <location>
        <begin position="277"/>
        <end position="286"/>
    </location>
</feature>
<feature type="compositionally biased region" description="Low complexity" evidence="1">
    <location>
        <begin position="348"/>
        <end position="357"/>
    </location>
</feature>
<feature type="compositionally biased region" description="Basic residues" evidence="1">
    <location>
        <begin position="298"/>
        <end position="313"/>
    </location>
</feature>
<reference evidence="2" key="1">
    <citation type="submission" date="2020-02" db="EMBL/GenBank/DDBJ databases">
        <authorList>
            <person name="Meier V. D."/>
        </authorList>
    </citation>
    <scope>NUCLEOTIDE SEQUENCE</scope>
    <source>
        <strain evidence="2">AVDCRST_MAG09</strain>
    </source>
</reference>